<reference evidence="3" key="2">
    <citation type="journal article" date="2018" name="BMC Genomics">
        <title>Whole genome sequencing and function prediction of 133 gut anaerobes isolated from chicken caecum in pure cultures.</title>
        <authorList>
            <person name="Medvecky M."/>
            <person name="Cejkova D."/>
            <person name="Polansky O."/>
            <person name="Karasova D."/>
            <person name="Kubasova T."/>
            <person name="Cizek A."/>
            <person name="Rychlik I."/>
        </authorList>
    </citation>
    <scope>NUCLEOTIDE SEQUENCE</scope>
    <source>
        <strain evidence="3">An109</strain>
    </source>
</reference>
<dbReference type="Proteomes" id="UP000196036">
    <property type="component" value="Unassembled WGS sequence"/>
</dbReference>
<feature type="transmembrane region" description="Helical" evidence="1">
    <location>
        <begin position="423"/>
        <end position="444"/>
    </location>
</feature>
<feature type="transmembrane region" description="Helical" evidence="1">
    <location>
        <begin position="96"/>
        <end position="120"/>
    </location>
</feature>
<feature type="transmembrane region" description="Helical" evidence="1">
    <location>
        <begin position="365"/>
        <end position="386"/>
    </location>
</feature>
<dbReference type="EMBL" id="NFLW01000026">
    <property type="protein sequence ID" value="OUQ66557.1"/>
    <property type="molecule type" value="Genomic_DNA"/>
</dbReference>
<evidence type="ECO:0000313" key="3">
    <source>
        <dbReference type="EMBL" id="OUQ66557.1"/>
    </source>
</evidence>
<feature type="transmembrane region" description="Helical" evidence="1">
    <location>
        <begin position="240"/>
        <end position="262"/>
    </location>
</feature>
<dbReference type="AlphaFoldDB" id="A0A1Y4V8Y5"/>
<organism evidence="3 4">
    <name type="scientific">Bacteroides xylanisolvens</name>
    <dbReference type="NCBI Taxonomy" id="371601"/>
    <lineage>
        <taxon>Bacteria</taxon>
        <taxon>Pseudomonadati</taxon>
        <taxon>Bacteroidota</taxon>
        <taxon>Bacteroidia</taxon>
        <taxon>Bacteroidales</taxon>
        <taxon>Bacteroidaceae</taxon>
        <taxon>Bacteroides</taxon>
    </lineage>
</organism>
<gene>
    <name evidence="3" type="ORF">B5E52_13515</name>
    <name evidence="2" type="ORF">F6S82_01385</name>
</gene>
<comment type="caution">
    <text evidence="3">The sequence shown here is derived from an EMBL/GenBank/DDBJ whole genome shotgun (WGS) entry which is preliminary data.</text>
</comment>
<evidence type="ECO:0000256" key="1">
    <source>
        <dbReference type="SAM" id="Phobius"/>
    </source>
</evidence>
<proteinExistence type="predicted"/>
<feature type="transmembrane region" description="Helical" evidence="1">
    <location>
        <begin position="6"/>
        <end position="25"/>
    </location>
</feature>
<reference evidence="2" key="5">
    <citation type="submission" date="2019-09" db="EMBL/GenBank/DDBJ databases">
        <authorList>
            <person name="Ross B.D."/>
            <person name="Verster A.J."/>
            <person name="Radey M.C."/>
            <person name="Schmidtke D.T."/>
            <person name="Pope C.E."/>
            <person name="Hoffman L.R."/>
            <person name="Hajjar A.M."/>
            <person name="Peterson S.B."/>
            <person name="Borenstein E."/>
            <person name="Mougous J.D."/>
        </authorList>
    </citation>
    <scope>NUCLEOTIDE SEQUENCE</scope>
    <source>
        <strain evidence="2">H204</strain>
    </source>
</reference>
<dbReference type="RefSeq" id="WP_087318436.1">
    <property type="nucleotide sequence ID" value="NZ_CP041230.1"/>
</dbReference>
<dbReference type="EMBL" id="VYQC01000001">
    <property type="protein sequence ID" value="KAA9050624.1"/>
    <property type="molecule type" value="Genomic_DNA"/>
</dbReference>
<accession>A0A1Y4V8Y5</accession>
<protein>
    <submittedName>
        <fullName evidence="2">Oligosaccharide repeat unit polymerase</fullName>
    </submittedName>
</protein>
<feature type="transmembrane region" description="Helical" evidence="1">
    <location>
        <begin position="398"/>
        <end position="417"/>
    </location>
</feature>
<reference evidence="2" key="4">
    <citation type="journal article" date="2019" name="bioRxiv">
        <title>Acquired interbacterial defense systems protect against interspecies antagonism in the human gut microbiome.</title>
        <authorList>
            <person name="Ross B.D."/>
            <person name="Verster A.J."/>
            <person name="Radey M.C."/>
            <person name="Schmidtke D.T."/>
            <person name="Pope C.E."/>
            <person name="Hoffman L.R."/>
            <person name="Hajjar A.M."/>
            <person name="Peterson S.B."/>
            <person name="Borenstein E."/>
            <person name="Mougous J.D."/>
        </authorList>
    </citation>
    <scope>NUCLEOTIDE SEQUENCE</scope>
    <source>
        <strain evidence="2">H204</strain>
    </source>
</reference>
<keyword evidence="1" id="KW-0472">Membrane</keyword>
<sequence>MGNIENCIYLITLFLFEILLFLYVWQKFDRSIFSPSIYTIGVLGFGTLLNIWCVDYWDISFHPRTFGIIALGLCMMVIAEKNAYIKRRNDSEYKMFYISLPPMLVISVAAYCIVATFLYFNEIRRLGLAQSLAVSEAIGNIKENFEEFEELFNPFIRQGYKIVMAIAYCFTYVFVNNYCVFKKKFLKCFWLIIPLICSFGINILSGGRGDMIRMFLLFLFFYYINLWQATGWRKKPTKKLLKIGIPILGIMLSIFFFSRLVVKQNISTQKQIGGPVEYLAYYIGSPIQVLNLHVYELEKREGANKNMTLGINTFSGFYQMLKKYGILDAKQIKGPTVGAGMIYIGGDSNAAGNVETIFAPAHLDFSIAGMCVYIYILYYLISYYFYRNIMYESFSRRYVKRIILFSFFYYIVEMSFYDDCQKWILCQTGILQFICLLLLVKFIFREKYFVRES</sequence>
<dbReference type="NCBIfam" id="TIGR04370">
    <property type="entry name" value="glyco_rpt_poly"/>
    <property type="match status" value="1"/>
</dbReference>
<feature type="transmembrane region" description="Helical" evidence="1">
    <location>
        <begin position="211"/>
        <end position="228"/>
    </location>
</feature>
<reference evidence="4" key="1">
    <citation type="submission" date="2017-04" db="EMBL/GenBank/DDBJ databases">
        <title>Function of individual gut microbiota members based on whole genome sequencing of pure cultures obtained from chicken caecum.</title>
        <authorList>
            <person name="Medvecky M."/>
            <person name="Cejkova D."/>
            <person name="Polansky O."/>
            <person name="Karasova D."/>
            <person name="Kubasova T."/>
            <person name="Cizek A."/>
            <person name="Rychlik I."/>
        </authorList>
    </citation>
    <scope>NUCLEOTIDE SEQUENCE [LARGE SCALE GENOMIC DNA]</scope>
    <source>
        <strain evidence="4">An109</strain>
    </source>
</reference>
<feature type="transmembrane region" description="Helical" evidence="1">
    <location>
        <begin position="162"/>
        <end position="181"/>
    </location>
</feature>
<evidence type="ECO:0000313" key="4">
    <source>
        <dbReference type="Proteomes" id="UP000196036"/>
    </source>
</evidence>
<keyword evidence="1" id="KW-1133">Transmembrane helix</keyword>
<keyword evidence="1" id="KW-0812">Transmembrane</keyword>
<evidence type="ECO:0000313" key="5">
    <source>
        <dbReference type="Proteomes" id="UP000327007"/>
    </source>
</evidence>
<name>A0A1Y4V8Y5_9BACE</name>
<reference evidence="5" key="3">
    <citation type="journal article" date="2018" name="J. Anim. Genet.">
        <title>Acquired interbacterial defense systems protect against interspecies antagonism in the human gut microbiome.</title>
        <authorList>
            <person name="Ross B.D."/>
            <person name="Verster A.J."/>
            <person name="Radey M.C."/>
            <person name="Schmidtke D.T."/>
            <person name="Pope C.E."/>
            <person name="Hoffman L.R."/>
            <person name="Hajjar A."/>
            <person name="Peterson S.B."/>
            <person name="Borenstein E."/>
            <person name="Mougous J."/>
        </authorList>
    </citation>
    <scope>NUCLEOTIDE SEQUENCE [LARGE SCALE GENOMIC DNA]</scope>
    <source>
        <strain evidence="5">H204</strain>
    </source>
</reference>
<feature type="transmembrane region" description="Helical" evidence="1">
    <location>
        <begin position="37"/>
        <end position="59"/>
    </location>
</feature>
<dbReference type="Proteomes" id="UP000327007">
    <property type="component" value="Unassembled WGS sequence"/>
</dbReference>
<evidence type="ECO:0000313" key="2">
    <source>
        <dbReference type="EMBL" id="KAA9050624.1"/>
    </source>
</evidence>
<feature type="transmembrane region" description="Helical" evidence="1">
    <location>
        <begin position="188"/>
        <end position="205"/>
    </location>
</feature>